<protein>
    <submittedName>
        <fullName evidence="4">Receptor-like protein kinase</fullName>
    </submittedName>
</protein>
<dbReference type="Proteomes" id="UP001179952">
    <property type="component" value="Unassembled WGS sequence"/>
</dbReference>
<dbReference type="SUPFAM" id="SSF56112">
    <property type="entry name" value="Protein kinase-like (PK-like)"/>
    <property type="match status" value="1"/>
</dbReference>
<evidence type="ECO:0000259" key="3">
    <source>
        <dbReference type="PROSITE" id="PS50011"/>
    </source>
</evidence>
<gene>
    <name evidence="4" type="ORF">QJS04_geneDACA007931</name>
</gene>
<dbReference type="PANTHER" id="PTHR27001:SF585">
    <property type="entry name" value="OS02G0648100 PROTEIN"/>
    <property type="match status" value="1"/>
</dbReference>
<keyword evidence="4" id="KW-0675">Receptor</keyword>
<keyword evidence="5" id="KW-1185">Reference proteome</keyword>
<dbReference type="Gene3D" id="1.10.510.10">
    <property type="entry name" value="Transferase(Phosphotransferase) domain 1"/>
    <property type="match status" value="1"/>
</dbReference>
<dbReference type="EMBL" id="JAUJYN010000004">
    <property type="protein sequence ID" value="KAK1273031.1"/>
    <property type="molecule type" value="Genomic_DNA"/>
</dbReference>
<feature type="domain" description="Protein kinase" evidence="3">
    <location>
        <begin position="1"/>
        <end position="131"/>
    </location>
</feature>
<comment type="caution">
    <text evidence="4">The sequence shown here is derived from an EMBL/GenBank/DDBJ whole genome shotgun (WGS) entry which is preliminary data.</text>
</comment>
<dbReference type="InterPro" id="IPR011009">
    <property type="entry name" value="Kinase-like_dom_sf"/>
</dbReference>
<keyword evidence="4" id="KW-0808">Transferase</keyword>
<proteinExistence type="predicted"/>
<evidence type="ECO:0000256" key="2">
    <source>
        <dbReference type="ARBA" id="ARBA00022840"/>
    </source>
</evidence>
<evidence type="ECO:0000256" key="1">
    <source>
        <dbReference type="ARBA" id="ARBA00022741"/>
    </source>
</evidence>
<keyword evidence="1" id="KW-0547">Nucleotide-binding</keyword>
<name>A0AAV9B9G5_ACOGR</name>
<sequence length="131" mass="15081">MWVLEGLLLKTHIMLKWVLSLAVLKIYRNFNQASFKEELETLRRISHLNVPRLIGYSDDGGNLHDHLLNQSTNFPWHHRTSIAYKVGYTIYLLHENHTIHGNIKSSHILLDAKLNPKLCGFHSSPSDAFGL</sequence>
<keyword evidence="2" id="KW-0067">ATP-binding</keyword>
<dbReference type="GO" id="GO:0005886">
    <property type="term" value="C:plasma membrane"/>
    <property type="evidence" value="ECO:0007669"/>
    <property type="project" value="TreeGrafter"/>
</dbReference>
<dbReference type="GO" id="GO:0005524">
    <property type="term" value="F:ATP binding"/>
    <property type="evidence" value="ECO:0007669"/>
    <property type="project" value="UniProtKB-KW"/>
</dbReference>
<dbReference type="PROSITE" id="PS50011">
    <property type="entry name" value="PROTEIN_KINASE_DOM"/>
    <property type="match status" value="1"/>
</dbReference>
<evidence type="ECO:0000313" key="5">
    <source>
        <dbReference type="Proteomes" id="UP001179952"/>
    </source>
</evidence>
<evidence type="ECO:0000313" key="4">
    <source>
        <dbReference type="EMBL" id="KAK1273031.1"/>
    </source>
</evidence>
<reference evidence="4" key="2">
    <citation type="submission" date="2023-06" db="EMBL/GenBank/DDBJ databases">
        <authorList>
            <person name="Ma L."/>
            <person name="Liu K.-W."/>
            <person name="Li Z."/>
            <person name="Hsiao Y.-Y."/>
            <person name="Qi Y."/>
            <person name="Fu T."/>
            <person name="Tang G."/>
            <person name="Zhang D."/>
            <person name="Sun W.-H."/>
            <person name="Liu D.-K."/>
            <person name="Li Y."/>
            <person name="Chen G.-Z."/>
            <person name="Liu X.-D."/>
            <person name="Liao X.-Y."/>
            <person name="Jiang Y.-T."/>
            <person name="Yu X."/>
            <person name="Hao Y."/>
            <person name="Huang J."/>
            <person name="Zhao X.-W."/>
            <person name="Ke S."/>
            <person name="Chen Y.-Y."/>
            <person name="Wu W.-L."/>
            <person name="Hsu J.-L."/>
            <person name="Lin Y.-F."/>
            <person name="Huang M.-D."/>
            <person name="Li C.-Y."/>
            <person name="Huang L."/>
            <person name="Wang Z.-W."/>
            <person name="Zhao X."/>
            <person name="Zhong W.-Y."/>
            <person name="Peng D.-H."/>
            <person name="Ahmad S."/>
            <person name="Lan S."/>
            <person name="Zhang J.-S."/>
            <person name="Tsai W.-C."/>
            <person name="Van De Peer Y."/>
            <person name="Liu Z.-J."/>
        </authorList>
    </citation>
    <scope>NUCLEOTIDE SEQUENCE</scope>
    <source>
        <strain evidence="4">SCP</strain>
        <tissue evidence="4">Leaves</tissue>
    </source>
</reference>
<organism evidence="4 5">
    <name type="scientific">Acorus gramineus</name>
    <name type="common">Dwarf sweet flag</name>
    <dbReference type="NCBI Taxonomy" id="55184"/>
    <lineage>
        <taxon>Eukaryota</taxon>
        <taxon>Viridiplantae</taxon>
        <taxon>Streptophyta</taxon>
        <taxon>Embryophyta</taxon>
        <taxon>Tracheophyta</taxon>
        <taxon>Spermatophyta</taxon>
        <taxon>Magnoliopsida</taxon>
        <taxon>Liliopsida</taxon>
        <taxon>Acoraceae</taxon>
        <taxon>Acorus</taxon>
    </lineage>
</organism>
<keyword evidence="4" id="KW-0418">Kinase</keyword>
<reference evidence="4" key="1">
    <citation type="journal article" date="2023" name="Nat. Commun.">
        <title>Diploid and tetraploid genomes of Acorus and the evolution of monocots.</title>
        <authorList>
            <person name="Ma L."/>
            <person name="Liu K.W."/>
            <person name="Li Z."/>
            <person name="Hsiao Y.Y."/>
            <person name="Qi Y."/>
            <person name="Fu T."/>
            <person name="Tang G.D."/>
            <person name="Zhang D."/>
            <person name="Sun W.H."/>
            <person name="Liu D.K."/>
            <person name="Li Y."/>
            <person name="Chen G.Z."/>
            <person name="Liu X.D."/>
            <person name="Liao X.Y."/>
            <person name="Jiang Y.T."/>
            <person name="Yu X."/>
            <person name="Hao Y."/>
            <person name="Huang J."/>
            <person name="Zhao X.W."/>
            <person name="Ke S."/>
            <person name="Chen Y.Y."/>
            <person name="Wu W.L."/>
            <person name="Hsu J.L."/>
            <person name="Lin Y.F."/>
            <person name="Huang M.D."/>
            <person name="Li C.Y."/>
            <person name="Huang L."/>
            <person name="Wang Z.W."/>
            <person name="Zhao X."/>
            <person name="Zhong W.Y."/>
            <person name="Peng D.H."/>
            <person name="Ahmad S."/>
            <person name="Lan S."/>
            <person name="Zhang J.S."/>
            <person name="Tsai W.C."/>
            <person name="Van de Peer Y."/>
            <person name="Liu Z.J."/>
        </authorList>
    </citation>
    <scope>NUCLEOTIDE SEQUENCE</scope>
    <source>
        <strain evidence="4">SCP</strain>
    </source>
</reference>
<dbReference type="AlphaFoldDB" id="A0AAV9B9G5"/>
<dbReference type="InterPro" id="IPR000719">
    <property type="entry name" value="Prot_kinase_dom"/>
</dbReference>
<dbReference type="GO" id="GO:0004672">
    <property type="term" value="F:protein kinase activity"/>
    <property type="evidence" value="ECO:0007669"/>
    <property type="project" value="InterPro"/>
</dbReference>
<dbReference type="PANTHER" id="PTHR27001">
    <property type="entry name" value="OS01G0253100 PROTEIN"/>
    <property type="match status" value="1"/>
</dbReference>
<dbReference type="InterPro" id="IPR001245">
    <property type="entry name" value="Ser-Thr/Tyr_kinase_cat_dom"/>
</dbReference>
<accession>A0AAV9B9G5</accession>
<dbReference type="Pfam" id="PF07714">
    <property type="entry name" value="PK_Tyr_Ser-Thr"/>
    <property type="match status" value="1"/>
</dbReference>